<evidence type="ECO:0000313" key="4">
    <source>
        <dbReference type="EMBL" id="KAE8077792.1"/>
    </source>
</evidence>
<dbReference type="InterPro" id="IPR055301">
    <property type="entry name" value="Lea14-like_2"/>
</dbReference>
<keyword evidence="2" id="KW-0812">Transmembrane</keyword>
<feature type="transmembrane region" description="Helical" evidence="2">
    <location>
        <begin position="43"/>
        <end position="65"/>
    </location>
</feature>
<evidence type="ECO:0000256" key="2">
    <source>
        <dbReference type="SAM" id="Phobius"/>
    </source>
</evidence>
<evidence type="ECO:0000313" key="5">
    <source>
        <dbReference type="Proteomes" id="UP000327013"/>
    </source>
</evidence>
<dbReference type="PANTHER" id="PTHR31852">
    <property type="entry name" value="LATE EMBRYOGENESIS ABUNDANT (LEA) HYDROXYPROLINE-RICH GLYCOPROTEIN FAMILY"/>
    <property type="match status" value="1"/>
</dbReference>
<name>A0A5N6RFU3_9ROSI</name>
<accession>A0A5N6RFU3</accession>
<keyword evidence="5" id="KW-1185">Reference proteome</keyword>
<dbReference type="AlphaFoldDB" id="A0A5N6RFU3"/>
<sequence length="213" mass="23389">MEGKENQSPYPLAPAANGRGRSDDELFTTAHTKELRKKKRVKCVVYVAAFAVLLTIVILAFVLVVTRIKTPKFRLLAASFNLTDVSNSSISLRTNAQFAVKNTNFGHFKYEHGTVRFAYKGMTLGEATIEKARARARSTKKVNATFTLSSLNLPINSGISSDLAGALLPLTSSSKLDGKVHVLKVFKKKKSAQMDCSMNINIGLLEIHDLKCK</sequence>
<feature type="domain" description="Late embryogenesis abundant protein LEA-2 subgroup" evidence="3">
    <location>
        <begin position="98"/>
        <end position="197"/>
    </location>
</feature>
<feature type="region of interest" description="Disordered" evidence="1">
    <location>
        <begin position="1"/>
        <end position="23"/>
    </location>
</feature>
<dbReference type="EMBL" id="CM017326">
    <property type="protein sequence ID" value="KAE8077792.1"/>
    <property type="molecule type" value="Genomic_DNA"/>
</dbReference>
<dbReference type="Proteomes" id="UP000327013">
    <property type="component" value="Chromosome 6"/>
</dbReference>
<keyword evidence="2" id="KW-0472">Membrane</keyword>
<dbReference type="OrthoDB" id="1894389at2759"/>
<gene>
    <name evidence="4" type="ORF">FH972_016321</name>
</gene>
<dbReference type="InterPro" id="IPR004864">
    <property type="entry name" value="LEA_2"/>
</dbReference>
<evidence type="ECO:0000259" key="3">
    <source>
        <dbReference type="Pfam" id="PF03168"/>
    </source>
</evidence>
<dbReference type="Pfam" id="PF03168">
    <property type="entry name" value="LEA_2"/>
    <property type="match status" value="1"/>
</dbReference>
<reference evidence="4 5" key="1">
    <citation type="submission" date="2019-06" db="EMBL/GenBank/DDBJ databases">
        <title>A chromosomal-level reference genome of Carpinus fangiana (Coryloideae, Betulaceae).</title>
        <authorList>
            <person name="Yang X."/>
            <person name="Wang Z."/>
            <person name="Zhang L."/>
            <person name="Hao G."/>
            <person name="Liu J."/>
            <person name="Yang Y."/>
        </authorList>
    </citation>
    <scope>NUCLEOTIDE SEQUENCE [LARGE SCALE GENOMIC DNA]</scope>
    <source>
        <strain evidence="4">Cfa_2016G</strain>
        <tissue evidence="4">Leaf</tissue>
    </source>
</reference>
<organism evidence="4 5">
    <name type="scientific">Carpinus fangiana</name>
    <dbReference type="NCBI Taxonomy" id="176857"/>
    <lineage>
        <taxon>Eukaryota</taxon>
        <taxon>Viridiplantae</taxon>
        <taxon>Streptophyta</taxon>
        <taxon>Embryophyta</taxon>
        <taxon>Tracheophyta</taxon>
        <taxon>Spermatophyta</taxon>
        <taxon>Magnoliopsida</taxon>
        <taxon>eudicotyledons</taxon>
        <taxon>Gunneridae</taxon>
        <taxon>Pentapetalae</taxon>
        <taxon>rosids</taxon>
        <taxon>fabids</taxon>
        <taxon>Fagales</taxon>
        <taxon>Betulaceae</taxon>
        <taxon>Carpinus</taxon>
    </lineage>
</organism>
<protein>
    <recommendedName>
        <fullName evidence="3">Late embryogenesis abundant protein LEA-2 subgroup domain-containing protein</fullName>
    </recommendedName>
</protein>
<proteinExistence type="predicted"/>
<evidence type="ECO:0000256" key="1">
    <source>
        <dbReference type="SAM" id="MobiDB-lite"/>
    </source>
</evidence>
<keyword evidence="2" id="KW-1133">Transmembrane helix</keyword>